<proteinExistence type="predicted"/>
<dbReference type="Proteomes" id="UP001597151">
    <property type="component" value="Unassembled WGS sequence"/>
</dbReference>
<keyword evidence="1" id="KW-0732">Signal</keyword>
<feature type="signal peptide" evidence="1">
    <location>
        <begin position="1"/>
        <end position="31"/>
    </location>
</feature>
<gene>
    <name evidence="2" type="ORF">ACFQ3C_07020</name>
</gene>
<sequence>MIRLLAGRFFGTALLACVATASLICAAPVLAQPLLVAESRQGLVIGQLRFDPGQEVCLSWSHSVTGGPVSDCFENKDGILMLTRSYLHDFAAGLGEVAGRGTLRSAEGGGYWIDGIDEPIPGNALPLRVGAPRVAHVLRGSGQRLNLSARAAGARVNLRLIP</sequence>
<dbReference type="EMBL" id="JBHTKR010000003">
    <property type="protein sequence ID" value="MFD1194416.1"/>
    <property type="molecule type" value="Genomic_DNA"/>
</dbReference>
<feature type="chain" id="PRO_5045103991" evidence="1">
    <location>
        <begin position="32"/>
        <end position="162"/>
    </location>
</feature>
<reference evidence="3" key="1">
    <citation type="journal article" date="2019" name="Int. J. Syst. Evol. Microbiol.">
        <title>The Global Catalogue of Microorganisms (GCM) 10K type strain sequencing project: providing services to taxonomists for standard genome sequencing and annotation.</title>
        <authorList>
            <consortium name="The Broad Institute Genomics Platform"/>
            <consortium name="The Broad Institute Genome Sequencing Center for Infectious Disease"/>
            <person name="Wu L."/>
            <person name="Ma J."/>
        </authorList>
    </citation>
    <scope>NUCLEOTIDE SEQUENCE [LARGE SCALE GENOMIC DNA]</scope>
    <source>
        <strain evidence="3">CCUG 55328</strain>
    </source>
</reference>
<protein>
    <submittedName>
        <fullName evidence="2">DUF1850 domain-containing protein</fullName>
    </submittedName>
</protein>
<keyword evidence="3" id="KW-1185">Reference proteome</keyword>
<accession>A0ABW3TD63</accession>
<evidence type="ECO:0000256" key="1">
    <source>
        <dbReference type="SAM" id="SignalP"/>
    </source>
</evidence>
<name>A0ABW3TD63_9RHOB</name>
<comment type="caution">
    <text evidence="2">The sequence shown here is derived from an EMBL/GenBank/DDBJ whole genome shotgun (WGS) entry which is preliminary data.</text>
</comment>
<dbReference type="Pfam" id="PF08905">
    <property type="entry name" value="DUF1850"/>
    <property type="match status" value="1"/>
</dbReference>
<dbReference type="InterPro" id="IPR015001">
    <property type="entry name" value="DUF1850"/>
</dbReference>
<evidence type="ECO:0000313" key="3">
    <source>
        <dbReference type="Proteomes" id="UP001597151"/>
    </source>
</evidence>
<organism evidence="2 3">
    <name type="scientific">Seohaeicola saemankumensis</name>
    <dbReference type="NCBI Taxonomy" id="481181"/>
    <lineage>
        <taxon>Bacteria</taxon>
        <taxon>Pseudomonadati</taxon>
        <taxon>Pseudomonadota</taxon>
        <taxon>Alphaproteobacteria</taxon>
        <taxon>Rhodobacterales</taxon>
        <taxon>Roseobacteraceae</taxon>
        <taxon>Seohaeicola</taxon>
    </lineage>
</organism>
<evidence type="ECO:0000313" key="2">
    <source>
        <dbReference type="EMBL" id="MFD1194416.1"/>
    </source>
</evidence>
<dbReference type="RefSeq" id="WP_380789876.1">
    <property type="nucleotide sequence ID" value="NZ_JBHTKR010000003.1"/>
</dbReference>